<keyword evidence="1" id="KW-0472">Membrane</keyword>
<feature type="domain" description="Calcineurin-like phosphoesterase" evidence="2">
    <location>
        <begin position="164"/>
        <end position="329"/>
    </location>
</feature>
<feature type="transmembrane region" description="Helical" evidence="1">
    <location>
        <begin position="5"/>
        <end position="23"/>
    </location>
</feature>
<dbReference type="Gene3D" id="3.60.21.10">
    <property type="match status" value="1"/>
</dbReference>
<dbReference type="OrthoDB" id="9780884at2"/>
<dbReference type="InterPro" id="IPR029052">
    <property type="entry name" value="Metallo-depent_PP-like"/>
</dbReference>
<dbReference type="STRING" id="1120990.SAMN03080614_101921"/>
<dbReference type="Proteomes" id="UP000243819">
    <property type="component" value="Unassembled WGS sequence"/>
</dbReference>
<feature type="transmembrane region" description="Helical" evidence="1">
    <location>
        <begin position="43"/>
        <end position="64"/>
    </location>
</feature>
<protein>
    <recommendedName>
        <fullName evidence="2">Calcineurin-like phosphoesterase domain-containing protein</fullName>
    </recommendedName>
</protein>
<name>A0A1I0ADW5_9FIRM</name>
<dbReference type="PANTHER" id="PTHR31302">
    <property type="entry name" value="TRANSMEMBRANE PROTEIN WITH METALLOPHOSPHOESTERASE DOMAIN-RELATED"/>
    <property type="match status" value="1"/>
</dbReference>
<keyword evidence="1" id="KW-1133">Transmembrane helix</keyword>
<dbReference type="CDD" id="cd07385">
    <property type="entry name" value="MPP_YkuE_C"/>
    <property type="match status" value="1"/>
</dbReference>
<dbReference type="EMBL" id="FOIF01000019">
    <property type="protein sequence ID" value="SES91436.1"/>
    <property type="molecule type" value="Genomic_DNA"/>
</dbReference>
<feature type="transmembrane region" description="Helical" evidence="1">
    <location>
        <begin position="114"/>
        <end position="134"/>
    </location>
</feature>
<dbReference type="SUPFAM" id="SSF56300">
    <property type="entry name" value="Metallo-dependent phosphatases"/>
    <property type="match status" value="1"/>
</dbReference>
<evidence type="ECO:0000259" key="2">
    <source>
        <dbReference type="Pfam" id="PF00149"/>
    </source>
</evidence>
<dbReference type="GO" id="GO:0016787">
    <property type="term" value="F:hydrolase activity"/>
    <property type="evidence" value="ECO:0007669"/>
    <property type="project" value="InterPro"/>
</dbReference>
<evidence type="ECO:0000256" key="1">
    <source>
        <dbReference type="SAM" id="Phobius"/>
    </source>
</evidence>
<dbReference type="AlphaFoldDB" id="A0A1I0ADW5"/>
<keyword evidence="4" id="KW-1185">Reference proteome</keyword>
<dbReference type="Pfam" id="PF00149">
    <property type="entry name" value="Metallophos"/>
    <property type="match status" value="1"/>
</dbReference>
<evidence type="ECO:0000313" key="3">
    <source>
        <dbReference type="EMBL" id="SES91436.1"/>
    </source>
</evidence>
<evidence type="ECO:0000313" key="4">
    <source>
        <dbReference type="Proteomes" id="UP000243819"/>
    </source>
</evidence>
<feature type="transmembrane region" description="Helical" evidence="1">
    <location>
        <begin position="76"/>
        <end position="102"/>
    </location>
</feature>
<keyword evidence="1" id="KW-0812">Transmembrane</keyword>
<accession>A0A1I0ADW5</accession>
<dbReference type="PANTHER" id="PTHR31302:SF0">
    <property type="entry name" value="TRANSMEMBRANE PROTEIN WITH METALLOPHOSPHOESTERASE DOMAIN"/>
    <property type="match status" value="1"/>
</dbReference>
<proteinExistence type="predicted"/>
<reference evidence="4" key="1">
    <citation type="submission" date="2016-10" db="EMBL/GenBank/DDBJ databases">
        <authorList>
            <person name="Varghese N."/>
            <person name="Submissions S."/>
        </authorList>
    </citation>
    <scope>NUCLEOTIDE SEQUENCE [LARGE SCALE GENOMIC DNA]</scope>
    <source>
        <strain evidence="4">DSM 13577</strain>
    </source>
</reference>
<dbReference type="InterPro" id="IPR051158">
    <property type="entry name" value="Metallophosphoesterase_sf"/>
</dbReference>
<sequence>MRPYFYLALTVFLSIYYSLVYYIGTRFYRILNHWVPKVNPLIYWITLFSVGSIYIITRIFNNYIPFKMAKVLVRIGAYWLGLMFYLVIIFFFIDFIIFLLKIGGIVDKSVVDTYWYLKLTGLSTLILIGVVLIYGTIMARYPRIVEYDITLPKGEGHLTELTAVLISDIHLGKIIDNQRLNKMVKYIKEIDPDIIFIAGDIVDEDVGPFTKEKMYDTFGDLKPPYGIFACLGNHDYIGGQVDKVKVYLQKSGIEVLVDQYVKVESSFYIAGRMDPTGARITGTPRKGLNQWLVGLDKDLPIILLDHQPNALEEAAEFGVHLLLAGHTHRGQMFPNRYITRLIYENDYGYSQKGKMQVIVSSGYGTWGPPIRIGTRGEIVKINIKFN</sequence>
<organism evidence="3 4">
    <name type="scientific">Anaerobranca gottschalkii DSM 13577</name>
    <dbReference type="NCBI Taxonomy" id="1120990"/>
    <lineage>
        <taxon>Bacteria</taxon>
        <taxon>Bacillati</taxon>
        <taxon>Bacillota</taxon>
        <taxon>Clostridia</taxon>
        <taxon>Eubacteriales</taxon>
        <taxon>Proteinivoracaceae</taxon>
        <taxon>Anaerobranca</taxon>
    </lineage>
</organism>
<dbReference type="InterPro" id="IPR004843">
    <property type="entry name" value="Calcineurin-like_PHP"/>
</dbReference>
<dbReference type="RefSeq" id="WP_091350443.1">
    <property type="nucleotide sequence ID" value="NZ_FOIF01000019.1"/>
</dbReference>
<gene>
    <name evidence="3" type="ORF">SAMN03080614_101921</name>
</gene>